<dbReference type="RefSeq" id="WP_109747936.1">
    <property type="nucleotide sequence ID" value="NZ_JANKBI010000014.1"/>
</dbReference>
<dbReference type="AlphaFoldDB" id="A0AB73SZU4"/>
<feature type="region of interest" description="Disordered" evidence="1">
    <location>
        <begin position="172"/>
        <end position="379"/>
    </location>
</feature>
<keyword evidence="2" id="KW-1133">Transmembrane helix</keyword>
<reference evidence="3 4" key="1">
    <citation type="submission" date="2018-05" db="EMBL/GenBank/DDBJ databases">
        <authorList>
            <person name="Goeker M."/>
            <person name="Huntemann M."/>
            <person name="Clum A."/>
            <person name="Pillay M."/>
            <person name="Palaniappan K."/>
            <person name="Varghese N."/>
            <person name="Mikhailova N."/>
            <person name="Stamatis D."/>
            <person name="Reddy T."/>
            <person name="Daum C."/>
            <person name="Shapiro N."/>
            <person name="Ivanova N."/>
            <person name="Kyrpides N."/>
            <person name="Woyke T."/>
        </authorList>
    </citation>
    <scope>NUCLEOTIDE SEQUENCE [LARGE SCALE GENOMIC DNA]</scope>
    <source>
        <strain evidence="3 4">DSM 26524</strain>
    </source>
</reference>
<feature type="compositionally biased region" description="Polar residues" evidence="1">
    <location>
        <begin position="264"/>
        <end position="295"/>
    </location>
</feature>
<feature type="compositionally biased region" description="Acidic residues" evidence="1">
    <location>
        <begin position="235"/>
        <end position="263"/>
    </location>
</feature>
<dbReference type="EMBL" id="QGGY01000014">
    <property type="protein sequence ID" value="PWJ73070.1"/>
    <property type="molecule type" value="Genomic_DNA"/>
</dbReference>
<evidence type="ECO:0000313" key="4">
    <source>
        <dbReference type="Proteomes" id="UP000245412"/>
    </source>
</evidence>
<evidence type="ECO:0000256" key="2">
    <source>
        <dbReference type="SAM" id="Phobius"/>
    </source>
</evidence>
<comment type="caution">
    <text evidence="3">The sequence shown here is derived from an EMBL/GenBank/DDBJ whole genome shotgun (WGS) entry which is preliminary data.</text>
</comment>
<feature type="compositionally biased region" description="Basic and acidic residues" evidence="1">
    <location>
        <begin position="571"/>
        <end position="581"/>
    </location>
</feature>
<keyword evidence="4" id="KW-1185">Reference proteome</keyword>
<feature type="region of interest" description="Disordered" evidence="1">
    <location>
        <begin position="560"/>
        <end position="666"/>
    </location>
</feature>
<organism evidence="3 4">
    <name type="scientific">Murimonas intestini</name>
    <dbReference type="NCBI Taxonomy" id="1337051"/>
    <lineage>
        <taxon>Bacteria</taxon>
        <taxon>Bacillati</taxon>
        <taxon>Bacillota</taxon>
        <taxon>Clostridia</taxon>
        <taxon>Lachnospirales</taxon>
        <taxon>Lachnospiraceae</taxon>
        <taxon>Murimonas</taxon>
    </lineage>
</organism>
<proteinExistence type="predicted"/>
<evidence type="ECO:0000256" key="1">
    <source>
        <dbReference type="SAM" id="MobiDB-lite"/>
    </source>
</evidence>
<accession>A0AB73SZU4</accession>
<keyword evidence="2" id="KW-0472">Membrane</keyword>
<feature type="compositionally biased region" description="Low complexity" evidence="1">
    <location>
        <begin position="629"/>
        <end position="665"/>
    </location>
</feature>
<name>A0AB73SZU4_9FIRM</name>
<evidence type="ECO:0000313" key="3">
    <source>
        <dbReference type="EMBL" id="PWJ73070.1"/>
    </source>
</evidence>
<gene>
    <name evidence="3" type="ORF">C7383_11437</name>
</gene>
<dbReference type="Proteomes" id="UP000245412">
    <property type="component" value="Unassembled WGS sequence"/>
</dbReference>
<protein>
    <recommendedName>
        <fullName evidence="5">LPXTG cell wall anchor domain-containing protein</fullName>
    </recommendedName>
</protein>
<evidence type="ECO:0008006" key="5">
    <source>
        <dbReference type="Google" id="ProtNLM"/>
    </source>
</evidence>
<feature type="transmembrane region" description="Helical" evidence="2">
    <location>
        <begin position="674"/>
        <end position="694"/>
    </location>
</feature>
<feature type="compositionally biased region" description="Gly residues" evidence="1">
    <location>
        <begin position="602"/>
        <end position="628"/>
    </location>
</feature>
<sequence>MNREKAAGKRAAKVALAYVLTLFMILSVMPAPVVRASGAVVYLDGENGSDENSGADADHAVASFYQAEGLLGGSGTIIVTGTLTVSGESDWYSESDVVLKASDDLDGPVIRIKEGGSLAIGGVTVSGGDVLIKNSGSLNLDGVVLRIWGEKVKAPEGIITTDTGVTMKYGEALEGGSESGDEWTEGSTESWTEPQEETGNGQDESWTEAPEETGNSQDEGWTEAPEETGNSQDEGWTEAPEESESSQDEGWTEAAEETGDGQSEDLTGTTEETGNGQSEDMTEAPQETGSTQSEGLTEAPEESGSSQEQDGTEAAEKPADDQSSSSEKATESQSESEQESEKATEGQNEGWTEVTEGSGEDQSEKETETQSESQAKDPVTAFMDSAYALQVSSRDDVMQVLEVSKMFDALTEEELSQVSQGAIEALWTAQSISSELNKTEAGVSVVGDFPWFVQFRVVLRDKSETASSEEGMDIIAPYELCLWNLYDDIPYYLPEGEQVTVMIPAPVGENAQEPVIFHYKADGSYEKIIPRQENGMLVFETSSFSPFSIAGSTVISGIGINGQTADSPGKGSKDETEKKDNTPGGSSTGGTSKPGNATPGGNSTGTGSTGGSSTGSGSTGGNSTGGTGTQTSSTTPQTSAPSGTGSSGQGQASSGSGYAQSSTSAPKTADETDIFLYVMLGAGALLLMAGALFAGRRRLEDL</sequence>
<feature type="compositionally biased region" description="Low complexity" evidence="1">
    <location>
        <begin position="323"/>
        <end position="335"/>
    </location>
</feature>
<keyword evidence="2" id="KW-0812">Transmembrane</keyword>
<feature type="compositionally biased region" description="Low complexity" evidence="1">
    <location>
        <begin position="582"/>
        <end position="601"/>
    </location>
</feature>